<dbReference type="Gene3D" id="2.160.20.10">
    <property type="entry name" value="Single-stranded right-handed beta-helix, Pectin lyase-like"/>
    <property type="match status" value="2"/>
</dbReference>
<evidence type="ECO:0000256" key="8">
    <source>
        <dbReference type="PROSITE-ProRule" id="PRU10052"/>
    </source>
</evidence>
<reference evidence="11" key="1">
    <citation type="submission" date="2018-02" db="EMBL/GenBank/DDBJ databases">
        <authorList>
            <person name="Cohen D.B."/>
            <person name="Kent A.D."/>
        </authorList>
    </citation>
    <scope>NUCLEOTIDE SEQUENCE</scope>
</reference>
<dbReference type="GO" id="GO:0071555">
    <property type="term" value="P:cell wall organization"/>
    <property type="evidence" value="ECO:0007669"/>
    <property type="project" value="UniProtKB-KW"/>
</dbReference>
<evidence type="ECO:0000256" key="2">
    <source>
        <dbReference type="ARBA" id="ARBA00008834"/>
    </source>
</evidence>
<dbReference type="AlphaFoldDB" id="A0A2N9HG70"/>
<organism evidence="11">
    <name type="scientific">Fagus sylvatica</name>
    <name type="common">Beechnut</name>
    <dbReference type="NCBI Taxonomy" id="28930"/>
    <lineage>
        <taxon>Eukaryota</taxon>
        <taxon>Viridiplantae</taxon>
        <taxon>Streptophyta</taxon>
        <taxon>Embryophyta</taxon>
        <taxon>Tracheophyta</taxon>
        <taxon>Spermatophyta</taxon>
        <taxon>Magnoliopsida</taxon>
        <taxon>eudicotyledons</taxon>
        <taxon>Gunneridae</taxon>
        <taxon>Pentapetalae</taxon>
        <taxon>rosids</taxon>
        <taxon>fabids</taxon>
        <taxon>Fagales</taxon>
        <taxon>Fagaceae</taxon>
        <taxon>Fagus</taxon>
    </lineage>
</organism>
<dbReference type="Pfam" id="PF00295">
    <property type="entry name" value="Glyco_hydro_28"/>
    <property type="match status" value="2"/>
</dbReference>
<dbReference type="SUPFAM" id="SSF51126">
    <property type="entry name" value="Pectin lyase-like"/>
    <property type="match status" value="2"/>
</dbReference>
<protein>
    <recommendedName>
        <fullName evidence="12">Pectate lyase superfamily protein domain-containing protein</fullName>
    </recommendedName>
</protein>
<dbReference type="SMART" id="SM00710">
    <property type="entry name" value="PbH1"/>
    <property type="match status" value="8"/>
</dbReference>
<name>A0A2N9HG70_FAGSY</name>
<dbReference type="GO" id="GO:0005975">
    <property type="term" value="P:carbohydrate metabolic process"/>
    <property type="evidence" value="ECO:0007669"/>
    <property type="project" value="InterPro"/>
</dbReference>
<evidence type="ECO:0000256" key="10">
    <source>
        <dbReference type="SAM" id="SignalP"/>
    </source>
</evidence>
<keyword evidence="4" id="KW-0964">Secreted</keyword>
<feature type="signal peptide" evidence="10">
    <location>
        <begin position="1"/>
        <end position="27"/>
    </location>
</feature>
<keyword evidence="6 9" id="KW-0326">Glycosidase</keyword>
<dbReference type="PANTHER" id="PTHR31375">
    <property type="match status" value="1"/>
</dbReference>
<keyword evidence="3" id="KW-0134">Cell wall</keyword>
<evidence type="ECO:0000256" key="6">
    <source>
        <dbReference type="ARBA" id="ARBA00023295"/>
    </source>
</evidence>
<sequence length="799" mass="86256">MQMAIPGKACALCILIIFCFALACCEARANGVVRGLKDPFRGTNLARHDIAGRSEKIFNVLQFGAKPDGRKDCTQAFIRAWRATCDFRGNSRLLIPGGTFYLAEVVFEGPCNGPSPKVVQIIGTLLASTEPSDFSSSAWILFESIVGLIVTGRGTIDGQGPAVWKYSDCNNNNNCSPLASNIKFNKVTNGVIRSITSLNSKGVHLFITNCETIRARNLHIIAPQDSPNTDGIHVSHSNNVRIAKTIIATGDDCISIINGATNVAVNRVTCGPGHGISVGSLGKYPNEEDVRGITVKNCTLIGTENGIRIKSWPGSPPSAASGMVFQNINMKNVKNPIIIDQGYCPNSHCNKAPSRVRLSDIHYINIKGTSSSPAAVKLMCSSQFPCQNVQFYNIDLRSQQRGLPATSTSDFAEPALEPAADPLVLVPSPLDLADSPQSPGTDFGHKEVVFDVTDFGAKADGDTESSTAFLCSSSLGYRGMCSSRKLHFIYTRWDILCWSSLVYRPLPQQPVPECRDHQRDIEGSKMAELDAQGAEAWTCTTCHKNKKFSNFPTSLRFANVSHGTISNISLLDSKFFHVAFHNCDNINLYGVNITAPWDSPNTDGIHISHSTNITITSSTISTGDDCVSIGDGSKDILVSNVNCGPGHGISVGSLGKYPNEEDVRGITVNNCTLIGTENGIRIKSWPGSPPSAASGMFFQNIDMENVKNPIIIDQEYCPNSHCNKAPSRVRLSDIHYKNITGTSSSPVAVKLMCSSQFPCQNVQFYDIDLRTQQGGLPATSTCENAKVIYGGKVNPQPCK</sequence>
<accession>A0A2N9HG70</accession>
<evidence type="ECO:0008006" key="12">
    <source>
        <dbReference type="Google" id="ProtNLM"/>
    </source>
</evidence>
<evidence type="ECO:0000256" key="9">
    <source>
        <dbReference type="RuleBase" id="RU361169"/>
    </source>
</evidence>
<dbReference type="InterPro" id="IPR012334">
    <property type="entry name" value="Pectin_lyas_fold"/>
</dbReference>
<comment type="subcellular location">
    <subcellularLocation>
        <location evidence="1">Secreted</location>
        <location evidence="1">Cell wall</location>
    </subcellularLocation>
</comment>
<evidence type="ECO:0000256" key="7">
    <source>
        <dbReference type="ARBA" id="ARBA00023316"/>
    </source>
</evidence>
<dbReference type="InterPro" id="IPR011050">
    <property type="entry name" value="Pectin_lyase_fold/virulence"/>
</dbReference>
<dbReference type="PROSITE" id="PS00502">
    <property type="entry name" value="POLYGALACTURONASE"/>
    <property type="match status" value="2"/>
</dbReference>
<evidence type="ECO:0000256" key="1">
    <source>
        <dbReference type="ARBA" id="ARBA00004191"/>
    </source>
</evidence>
<dbReference type="EMBL" id="OIVN01003358">
    <property type="protein sequence ID" value="SPD10691.1"/>
    <property type="molecule type" value="Genomic_DNA"/>
</dbReference>
<dbReference type="InterPro" id="IPR006626">
    <property type="entry name" value="PbH1"/>
</dbReference>
<proteinExistence type="inferred from homology"/>
<keyword evidence="7" id="KW-0961">Cell wall biogenesis/degradation</keyword>
<dbReference type="InterPro" id="IPR000743">
    <property type="entry name" value="Glyco_hydro_28"/>
</dbReference>
<dbReference type="GO" id="GO:0004650">
    <property type="term" value="F:polygalacturonase activity"/>
    <property type="evidence" value="ECO:0007669"/>
    <property type="project" value="InterPro"/>
</dbReference>
<keyword evidence="10" id="KW-0732">Signal</keyword>
<dbReference type="FunFam" id="2.160.20.10:FF:000004">
    <property type="entry name" value="Pectin lyase-like superfamily protein"/>
    <property type="match status" value="1"/>
</dbReference>
<keyword evidence="5 9" id="KW-0378">Hydrolase</keyword>
<evidence type="ECO:0000256" key="5">
    <source>
        <dbReference type="ARBA" id="ARBA00022801"/>
    </source>
</evidence>
<feature type="active site" evidence="8">
    <location>
        <position position="647"/>
    </location>
</feature>
<feature type="chain" id="PRO_5014653819" description="Pectate lyase superfamily protein domain-containing protein" evidence="10">
    <location>
        <begin position="28"/>
        <end position="799"/>
    </location>
</feature>
<gene>
    <name evidence="11" type="ORF">FSB_LOCUS38573</name>
</gene>
<evidence type="ECO:0000256" key="3">
    <source>
        <dbReference type="ARBA" id="ARBA00022512"/>
    </source>
</evidence>
<evidence type="ECO:0000313" key="11">
    <source>
        <dbReference type="EMBL" id="SPD10691.1"/>
    </source>
</evidence>
<comment type="similarity">
    <text evidence="2 9">Belongs to the glycosyl hydrolase 28 family.</text>
</comment>
<feature type="active site" evidence="8">
    <location>
        <position position="274"/>
    </location>
</feature>
<evidence type="ECO:0000256" key="4">
    <source>
        <dbReference type="ARBA" id="ARBA00022525"/>
    </source>
</evidence>